<dbReference type="GO" id="GO:0016758">
    <property type="term" value="F:hexosyltransferase activity"/>
    <property type="evidence" value="ECO:0007669"/>
    <property type="project" value="InterPro"/>
</dbReference>
<feature type="domain" description="Diacylglycerol glucosyltransferase N-terminal" evidence="6">
    <location>
        <begin position="15"/>
        <end position="179"/>
    </location>
</feature>
<evidence type="ECO:0000259" key="6">
    <source>
        <dbReference type="Pfam" id="PF06925"/>
    </source>
</evidence>
<evidence type="ECO:0008006" key="9">
    <source>
        <dbReference type="Google" id="ProtNLM"/>
    </source>
</evidence>
<evidence type="ECO:0000256" key="1">
    <source>
        <dbReference type="ARBA" id="ARBA00004370"/>
    </source>
</evidence>
<dbReference type="InterPro" id="IPR007235">
    <property type="entry name" value="Glyco_trans_28_C"/>
</dbReference>
<proteinExistence type="inferred from homology"/>
<organism evidence="7 8">
    <name type="scientific">Collibacillus ludicampi</name>
    <dbReference type="NCBI Taxonomy" id="2771369"/>
    <lineage>
        <taxon>Bacteria</taxon>
        <taxon>Bacillati</taxon>
        <taxon>Bacillota</taxon>
        <taxon>Bacilli</taxon>
        <taxon>Bacillales</taxon>
        <taxon>Alicyclobacillaceae</taxon>
        <taxon>Collibacillus</taxon>
    </lineage>
</organism>
<keyword evidence="4" id="KW-0808">Transferase</keyword>
<dbReference type="GO" id="GO:0016020">
    <property type="term" value="C:membrane"/>
    <property type="evidence" value="ECO:0007669"/>
    <property type="project" value="UniProtKB-SubCell"/>
</dbReference>
<comment type="similarity">
    <text evidence="2">Belongs to the glycosyltransferase 28 family.</text>
</comment>
<dbReference type="RefSeq" id="WP_282201000.1">
    <property type="nucleotide sequence ID" value="NZ_BOQE01000001.1"/>
</dbReference>
<dbReference type="InterPro" id="IPR009695">
    <property type="entry name" value="Diacylglyc_glucosyltr_N"/>
</dbReference>
<feature type="domain" description="Glycosyl transferase family 28 C-terminal" evidence="5">
    <location>
        <begin position="225"/>
        <end position="291"/>
    </location>
</feature>
<comment type="caution">
    <text evidence="7">The sequence shown here is derived from an EMBL/GenBank/DDBJ whole genome shotgun (WGS) entry which is preliminary data.</text>
</comment>
<reference evidence="7" key="1">
    <citation type="journal article" date="2023" name="Int. J. Syst. Evol. Microbiol.">
        <title>Collibacillus ludicampi gen. nov., sp. nov., a new soil bacterium of the family Alicyclobacillaceae.</title>
        <authorList>
            <person name="Jojima T."/>
            <person name="Ioku Y."/>
            <person name="Fukuta Y."/>
            <person name="Shirasaka N."/>
            <person name="Matsumura Y."/>
            <person name="Mori M."/>
        </authorList>
    </citation>
    <scope>NUCLEOTIDE SEQUENCE</scope>
    <source>
        <strain evidence="7">TP075</strain>
    </source>
</reference>
<evidence type="ECO:0000313" key="8">
    <source>
        <dbReference type="Proteomes" id="UP001057291"/>
    </source>
</evidence>
<dbReference type="Pfam" id="PF06925">
    <property type="entry name" value="MGDG_synth"/>
    <property type="match status" value="1"/>
</dbReference>
<accession>A0AAV4LJZ7</accession>
<dbReference type="Proteomes" id="UP001057291">
    <property type="component" value="Unassembled WGS sequence"/>
</dbReference>
<evidence type="ECO:0000256" key="3">
    <source>
        <dbReference type="ARBA" id="ARBA00022676"/>
    </source>
</evidence>
<evidence type="ECO:0000256" key="2">
    <source>
        <dbReference type="ARBA" id="ARBA00006962"/>
    </source>
</evidence>
<dbReference type="Pfam" id="PF04101">
    <property type="entry name" value="Glyco_tran_28_C"/>
    <property type="match status" value="1"/>
</dbReference>
<comment type="subcellular location">
    <subcellularLocation>
        <location evidence="1">Membrane</location>
    </subcellularLocation>
</comment>
<evidence type="ECO:0000256" key="4">
    <source>
        <dbReference type="ARBA" id="ARBA00022679"/>
    </source>
</evidence>
<name>A0AAV4LJZ7_9BACL</name>
<keyword evidence="8" id="KW-1185">Reference proteome</keyword>
<dbReference type="PANTHER" id="PTHR43025">
    <property type="entry name" value="MONOGALACTOSYLDIACYLGLYCEROL SYNTHASE"/>
    <property type="match status" value="1"/>
</dbReference>
<dbReference type="EMBL" id="BOQE01000001">
    <property type="protein sequence ID" value="GIM48090.1"/>
    <property type="molecule type" value="Genomic_DNA"/>
</dbReference>
<evidence type="ECO:0000313" key="7">
    <source>
        <dbReference type="EMBL" id="GIM48090.1"/>
    </source>
</evidence>
<dbReference type="PANTHER" id="PTHR43025:SF3">
    <property type="entry name" value="MONOGALACTOSYLDIACYLGLYCEROL SYNTHASE 1, CHLOROPLASTIC"/>
    <property type="match status" value="1"/>
</dbReference>
<protein>
    <recommendedName>
        <fullName evidence="9">Galactosyldiacylglycerol synthase</fullName>
    </recommendedName>
</protein>
<dbReference type="InterPro" id="IPR050519">
    <property type="entry name" value="Glycosyltransf_28_UgtP"/>
</dbReference>
<keyword evidence="3" id="KW-0328">Glycosyltransferase</keyword>
<dbReference type="AlphaFoldDB" id="A0AAV4LJZ7"/>
<dbReference type="SUPFAM" id="SSF53756">
    <property type="entry name" value="UDP-Glycosyltransferase/glycogen phosphorylase"/>
    <property type="match status" value="1"/>
</dbReference>
<gene>
    <name evidence="7" type="ORF">DNHGIG_36390</name>
</gene>
<evidence type="ECO:0000259" key="5">
    <source>
        <dbReference type="Pfam" id="PF04101"/>
    </source>
</evidence>
<dbReference type="Gene3D" id="3.40.50.2000">
    <property type="entry name" value="Glycogen Phosphorylase B"/>
    <property type="match status" value="1"/>
</dbReference>
<dbReference type="GO" id="GO:0009247">
    <property type="term" value="P:glycolipid biosynthetic process"/>
    <property type="evidence" value="ECO:0007669"/>
    <property type="project" value="InterPro"/>
</dbReference>
<sequence length="375" mass="42024">MPHIVLLSESIGAGHERAAMAIEEALLSLNENIQVTRLNVLDTFRPRTAKVTRTLYLQSLSHYPNLWGKWYEKHRQKEWKGISRSLVRGILRKEVVSWLHQLAPDVVVCTHPLPTFLIAEMKKQGLQIPLCSVLTDFDLHAYWTHRGVDVYCVPVNEMKEESLKRPGNRAAVIVSGIPVLRTFTETAAKKSDDPVFNGNVLIIGGGLGIGVLPVVQQMVMSKIPCTLTVVCGLNQSLRRQLKACYGNHKNVRILGYSRQIERLMAESDLLVTKPGGLTIAEALVMKLPMVLYTPIPGQEWRNGQVMNEYGVAITAGTPADTSNIVHDLLQNHTRIEKMVKAMNGIRRPYASIEVVETIMDLATQGQRKRMYVMMS</sequence>